<gene>
    <name evidence="1" type="ORF">HNP71_000901</name>
</gene>
<dbReference type="InterPro" id="IPR009562">
    <property type="entry name" value="DUF1178"/>
</dbReference>
<protein>
    <recommendedName>
        <fullName evidence="3">DUF1178 family protein</fullName>
    </recommendedName>
</protein>
<evidence type="ECO:0000313" key="2">
    <source>
        <dbReference type="Proteomes" id="UP000553706"/>
    </source>
</evidence>
<proteinExistence type="predicted"/>
<accession>A0A840VA68</accession>
<sequence>MIHYQLRCAGGHEFDGWFKDSAGFESQAEAGMVACPCCGSTEVGRALMTPGIPRKSVRSEAEIMPPEPAGGMPAAGGVIPDAVRAALQNLRQEVEKHCDYVGKDFAEEARRIHNGETEARGIYGESSDEEAEALAEDGIAFARIPWVPRNDS</sequence>
<evidence type="ECO:0008006" key="3">
    <source>
        <dbReference type="Google" id="ProtNLM"/>
    </source>
</evidence>
<organism evidence="1 2">
    <name type="scientific">Acidocella aromatica</name>
    <dbReference type="NCBI Taxonomy" id="1303579"/>
    <lineage>
        <taxon>Bacteria</taxon>
        <taxon>Pseudomonadati</taxon>
        <taxon>Pseudomonadota</taxon>
        <taxon>Alphaproteobacteria</taxon>
        <taxon>Acetobacterales</taxon>
        <taxon>Acidocellaceae</taxon>
        <taxon>Acidocella</taxon>
    </lineage>
</organism>
<comment type="caution">
    <text evidence="1">The sequence shown here is derived from an EMBL/GenBank/DDBJ whole genome shotgun (WGS) entry which is preliminary data.</text>
</comment>
<dbReference type="Pfam" id="PF06676">
    <property type="entry name" value="DUF1178"/>
    <property type="match status" value="1"/>
</dbReference>
<dbReference type="PIRSF" id="PIRSF032131">
    <property type="entry name" value="UCP032131"/>
    <property type="match status" value="1"/>
</dbReference>
<name>A0A840VA68_9PROT</name>
<dbReference type="Proteomes" id="UP000553706">
    <property type="component" value="Unassembled WGS sequence"/>
</dbReference>
<reference evidence="1 2" key="1">
    <citation type="submission" date="2020-08" db="EMBL/GenBank/DDBJ databases">
        <title>Genomic Encyclopedia of Type Strains, Phase IV (KMG-IV): sequencing the most valuable type-strain genomes for metagenomic binning, comparative biology and taxonomic classification.</title>
        <authorList>
            <person name="Goeker M."/>
        </authorList>
    </citation>
    <scope>NUCLEOTIDE SEQUENCE [LARGE SCALE GENOMIC DNA]</scope>
    <source>
        <strain evidence="1 2">DSM 27026</strain>
    </source>
</reference>
<dbReference type="AlphaFoldDB" id="A0A840VA68"/>
<dbReference type="EMBL" id="JACHFJ010000002">
    <property type="protein sequence ID" value="MBB5372663.1"/>
    <property type="molecule type" value="Genomic_DNA"/>
</dbReference>
<evidence type="ECO:0000313" key="1">
    <source>
        <dbReference type="EMBL" id="MBB5372663.1"/>
    </source>
</evidence>
<keyword evidence="2" id="KW-1185">Reference proteome</keyword>
<dbReference type="RefSeq" id="WP_183265669.1">
    <property type="nucleotide sequence ID" value="NZ_JACHFJ010000002.1"/>
</dbReference>